<evidence type="ECO:0000256" key="11">
    <source>
        <dbReference type="ARBA" id="ARBA00023212"/>
    </source>
</evidence>
<comment type="subcellular location">
    <subcellularLocation>
        <location evidence="1">Cytoplasm</location>
        <location evidence="1">Cytoskeleton</location>
        <location evidence="1">Cilium axoneme</location>
    </subcellularLocation>
</comment>
<keyword evidence="3" id="KW-0963">Cytoplasm</keyword>
<dbReference type="FunFam" id="1.10.287.2620:FF:000002">
    <property type="entry name" value="Dynein heavy chain 2, axonemal"/>
    <property type="match status" value="1"/>
</dbReference>
<dbReference type="GO" id="GO:0005930">
    <property type="term" value="C:axoneme"/>
    <property type="evidence" value="ECO:0007669"/>
    <property type="project" value="UniProtKB-SubCell"/>
</dbReference>
<dbReference type="GO" id="GO:0051959">
    <property type="term" value="F:dynein light intermediate chain binding"/>
    <property type="evidence" value="ECO:0007669"/>
    <property type="project" value="InterPro"/>
</dbReference>
<keyword evidence="7" id="KW-0243">Dynein</keyword>
<dbReference type="Gene3D" id="1.10.287.2620">
    <property type="match status" value="1"/>
</dbReference>
<organism evidence="16">
    <name type="scientific">Echinostoma caproni</name>
    <dbReference type="NCBI Taxonomy" id="27848"/>
    <lineage>
        <taxon>Eukaryota</taxon>
        <taxon>Metazoa</taxon>
        <taxon>Spiralia</taxon>
        <taxon>Lophotrochozoa</taxon>
        <taxon>Platyhelminthes</taxon>
        <taxon>Trematoda</taxon>
        <taxon>Digenea</taxon>
        <taxon>Plagiorchiida</taxon>
        <taxon>Echinostomata</taxon>
        <taxon>Echinostomatoidea</taxon>
        <taxon>Echinostomatidae</taxon>
        <taxon>Echinostoma</taxon>
    </lineage>
</organism>
<protein>
    <submittedName>
        <fullName evidence="16">DHC_N2 domain-containing protein</fullName>
    </submittedName>
</protein>
<keyword evidence="9" id="KW-0969">Cilium</keyword>
<evidence type="ECO:0000256" key="12">
    <source>
        <dbReference type="ARBA" id="ARBA00023273"/>
    </source>
</evidence>
<dbReference type="OrthoDB" id="6276265at2759"/>
<keyword evidence="11" id="KW-0206">Cytoskeleton</keyword>
<comment type="similarity">
    <text evidence="2">Belongs to the dynein heavy chain family.</text>
</comment>
<evidence type="ECO:0000313" key="15">
    <source>
        <dbReference type="Proteomes" id="UP000272942"/>
    </source>
</evidence>
<keyword evidence="4" id="KW-0493">Microtubule</keyword>
<accession>A0A183A0D8</accession>
<dbReference type="FunFam" id="1.20.140.100:FF:000001">
    <property type="entry name" value="dynein heavy chain 17, axonemal"/>
    <property type="match status" value="1"/>
</dbReference>
<dbReference type="PANTHER" id="PTHR45703">
    <property type="entry name" value="DYNEIN HEAVY CHAIN"/>
    <property type="match status" value="1"/>
</dbReference>
<dbReference type="GO" id="GO:0005874">
    <property type="term" value="C:microtubule"/>
    <property type="evidence" value="ECO:0007669"/>
    <property type="project" value="UniProtKB-KW"/>
</dbReference>
<dbReference type="WBParaSite" id="ECPE_0000042301-mRNA-1">
    <property type="protein sequence ID" value="ECPE_0000042301-mRNA-1"/>
    <property type="gene ID" value="ECPE_0000042301"/>
</dbReference>
<dbReference type="Proteomes" id="UP000272942">
    <property type="component" value="Unassembled WGS sequence"/>
</dbReference>
<dbReference type="Gene3D" id="1.20.140.100">
    <property type="entry name" value="Dynein heavy chain, N-terminal domain 2"/>
    <property type="match status" value="1"/>
</dbReference>
<keyword evidence="5" id="KW-0547">Nucleotide-binding</keyword>
<name>A0A183A0D8_9TREM</name>
<keyword evidence="15" id="KW-1185">Reference proteome</keyword>
<evidence type="ECO:0000256" key="3">
    <source>
        <dbReference type="ARBA" id="ARBA00022490"/>
    </source>
</evidence>
<evidence type="ECO:0000256" key="5">
    <source>
        <dbReference type="ARBA" id="ARBA00022741"/>
    </source>
</evidence>
<evidence type="ECO:0000313" key="14">
    <source>
        <dbReference type="EMBL" id="VDP22464.1"/>
    </source>
</evidence>
<sequence length="253" mass="29817">MPLIMDLRNPAMRPRHWAQLKTEMNKQFDENSKEFTLERIVQLGFEQYADLVHEISGAASKELAIEHTLDNMERSWQNNELDMIPFKEKNTYKIRSAEDVFQALEDNQVQLSTMKASRFVKPFELLVDRWERLLSHIMETVEQLLHVQRQYLYLETIFLGEDIRKQLPKESSAFDTINQDWQSITAFLYETRNTRACATKPGELINCETTKREKLPFTIHSELFWSLSELLNTNDVLSQVQYEVVYSGIVLSF</sequence>
<dbReference type="InterPro" id="IPR013602">
    <property type="entry name" value="Dynein_heavy_linker"/>
</dbReference>
<dbReference type="EMBL" id="UZAN01001364">
    <property type="protein sequence ID" value="VDP22464.1"/>
    <property type="molecule type" value="Genomic_DNA"/>
</dbReference>
<evidence type="ECO:0000256" key="6">
    <source>
        <dbReference type="ARBA" id="ARBA00022840"/>
    </source>
</evidence>
<evidence type="ECO:0000256" key="8">
    <source>
        <dbReference type="ARBA" id="ARBA00023054"/>
    </source>
</evidence>
<evidence type="ECO:0000256" key="7">
    <source>
        <dbReference type="ARBA" id="ARBA00023017"/>
    </source>
</evidence>
<proteinExistence type="inferred from homology"/>
<evidence type="ECO:0000256" key="4">
    <source>
        <dbReference type="ARBA" id="ARBA00022701"/>
    </source>
</evidence>
<gene>
    <name evidence="14" type="ORF">ECPE_LOCUS423</name>
</gene>
<evidence type="ECO:0000259" key="13">
    <source>
        <dbReference type="Pfam" id="PF08393"/>
    </source>
</evidence>
<dbReference type="Pfam" id="PF08393">
    <property type="entry name" value="DHC_N2"/>
    <property type="match status" value="1"/>
</dbReference>
<dbReference type="PANTHER" id="PTHR45703:SF32">
    <property type="entry name" value="DYNEINS HEAVY CHAIN"/>
    <property type="match status" value="1"/>
</dbReference>
<dbReference type="InterPro" id="IPR026983">
    <property type="entry name" value="DHC"/>
</dbReference>
<dbReference type="GO" id="GO:0005524">
    <property type="term" value="F:ATP binding"/>
    <property type="evidence" value="ECO:0007669"/>
    <property type="project" value="UniProtKB-KW"/>
</dbReference>
<reference evidence="14 15" key="2">
    <citation type="submission" date="2018-11" db="EMBL/GenBank/DDBJ databases">
        <authorList>
            <consortium name="Pathogen Informatics"/>
        </authorList>
    </citation>
    <scope>NUCLEOTIDE SEQUENCE [LARGE SCALE GENOMIC DNA]</scope>
    <source>
        <strain evidence="14 15">Egypt</strain>
    </source>
</reference>
<evidence type="ECO:0000256" key="1">
    <source>
        <dbReference type="ARBA" id="ARBA00004430"/>
    </source>
</evidence>
<evidence type="ECO:0000256" key="2">
    <source>
        <dbReference type="ARBA" id="ARBA00008887"/>
    </source>
</evidence>
<reference evidence="16" key="1">
    <citation type="submission" date="2016-06" db="UniProtKB">
        <authorList>
            <consortium name="WormBaseParasite"/>
        </authorList>
    </citation>
    <scope>IDENTIFICATION</scope>
</reference>
<dbReference type="AlphaFoldDB" id="A0A183A0D8"/>
<evidence type="ECO:0000313" key="16">
    <source>
        <dbReference type="WBParaSite" id="ECPE_0000042301-mRNA-1"/>
    </source>
</evidence>
<evidence type="ECO:0000256" key="9">
    <source>
        <dbReference type="ARBA" id="ARBA00023069"/>
    </source>
</evidence>
<keyword evidence="10" id="KW-0505">Motor protein</keyword>
<dbReference type="GO" id="GO:0045505">
    <property type="term" value="F:dynein intermediate chain binding"/>
    <property type="evidence" value="ECO:0007669"/>
    <property type="project" value="InterPro"/>
</dbReference>
<keyword evidence="6" id="KW-0067">ATP-binding</keyword>
<keyword evidence="12" id="KW-0966">Cell projection</keyword>
<dbReference type="GO" id="GO:0007018">
    <property type="term" value="P:microtubule-based movement"/>
    <property type="evidence" value="ECO:0007669"/>
    <property type="project" value="InterPro"/>
</dbReference>
<keyword evidence="8" id="KW-0175">Coiled coil</keyword>
<dbReference type="GO" id="GO:0030286">
    <property type="term" value="C:dynein complex"/>
    <property type="evidence" value="ECO:0007669"/>
    <property type="project" value="UniProtKB-KW"/>
</dbReference>
<dbReference type="InterPro" id="IPR042222">
    <property type="entry name" value="Dynein_2_N"/>
</dbReference>
<evidence type="ECO:0000256" key="10">
    <source>
        <dbReference type="ARBA" id="ARBA00023175"/>
    </source>
</evidence>
<feature type="domain" description="Dynein heavy chain linker" evidence="13">
    <location>
        <begin position="1"/>
        <end position="202"/>
    </location>
</feature>